<feature type="domain" description="DUF4283" evidence="1">
    <location>
        <begin position="7"/>
        <end position="71"/>
    </location>
</feature>
<dbReference type="EMBL" id="BAABME010016874">
    <property type="protein sequence ID" value="GAA0147805.1"/>
    <property type="molecule type" value="Genomic_DNA"/>
</dbReference>
<keyword evidence="3" id="KW-1185">Reference proteome</keyword>
<dbReference type="Pfam" id="PF14111">
    <property type="entry name" value="DUF4283"/>
    <property type="match status" value="1"/>
</dbReference>
<dbReference type="PANTHER" id="PTHR31286">
    <property type="entry name" value="GLYCINE-RICH CELL WALL STRUCTURAL PROTEIN 1.8-LIKE"/>
    <property type="match status" value="1"/>
</dbReference>
<evidence type="ECO:0000313" key="3">
    <source>
        <dbReference type="Proteomes" id="UP001454036"/>
    </source>
</evidence>
<proteinExistence type="predicted"/>
<dbReference type="PANTHER" id="PTHR31286:SF167">
    <property type="entry name" value="OS09G0268800 PROTEIN"/>
    <property type="match status" value="1"/>
</dbReference>
<sequence length="200" mass="23304">MERVITQTLKDTIHGLWGGSEGVQILDMGVNLFHVIFLDDLHMARFLQGEPWLFDGHALLITCWEAEMRLEEIEFNTLRCWVQIWNLPLGYVDMEIGRAVGTHIGQVLEVDSRSNEQERGRYVRVRVNLNIHKPLKRGGLVPMRIGKVQIVYHYEKICDVCLYCGMLGHEHYACKDRVMDEANKVRQKNKYDSWILVHGE</sequence>
<name>A0AAV3P863_LITER</name>
<reference evidence="2 3" key="1">
    <citation type="submission" date="2024-01" db="EMBL/GenBank/DDBJ databases">
        <title>The complete chloroplast genome sequence of Lithospermum erythrorhizon: insights into the phylogenetic relationship among Boraginaceae species and the maternal lineages of purple gromwells.</title>
        <authorList>
            <person name="Okada T."/>
            <person name="Watanabe K."/>
        </authorList>
    </citation>
    <scope>NUCLEOTIDE SEQUENCE [LARGE SCALE GENOMIC DNA]</scope>
</reference>
<protein>
    <recommendedName>
        <fullName evidence="1">DUF4283 domain-containing protein</fullName>
    </recommendedName>
</protein>
<accession>A0AAV3P863</accession>
<evidence type="ECO:0000313" key="2">
    <source>
        <dbReference type="EMBL" id="GAA0147805.1"/>
    </source>
</evidence>
<gene>
    <name evidence="2" type="ORF">LIER_36585</name>
</gene>
<dbReference type="Proteomes" id="UP001454036">
    <property type="component" value="Unassembled WGS sequence"/>
</dbReference>
<dbReference type="AlphaFoldDB" id="A0AAV3P863"/>
<evidence type="ECO:0000259" key="1">
    <source>
        <dbReference type="Pfam" id="PF14111"/>
    </source>
</evidence>
<organism evidence="2 3">
    <name type="scientific">Lithospermum erythrorhizon</name>
    <name type="common">Purple gromwell</name>
    <name type="synonym">Lithospermum officinale var. erythrorhizon</name>
    <dbReference type="NCBI Taxonomy" id="34254"/>
    <lineage>
        <taxon>Eukaryota</taxon>
        <taxon>Viridiplantae</taxon>
        <taxon>Streptophyta</taxon>
        <taxon>Embryophyta</taxon>
        <taxon>Tracheophyta</taxon>
        <taxon>Spermatophyta</taxon>
        <taxon>Magnoliopsida</taxon>
        <taxon>eudicotyledons</taxon>
        <taxon>Gunneridae</taxon>
        <taxon>Pentapetalae</taxon>
        <taxon>asterids</taxon>
        <taxon>lamiids</taxon>
        <taxon>Boraginales</taxon>
        <taxon>Boraginaceae</taxon>
        <taxon>Boraginoideae</taxon>
        <taxon>Lithospermeae</taxon>
        <taxon>Lithospermum</taxon>
    </lineage>
</organism>
<comment type="caution">
    <text evidence="2">The sequence shown here is derived from an EMBL/GenBank/DDBJ whole genome shotgun (WGS) entry which is preliminary data.</text>
</comment>
<dbReference type="InterPro" id="IPR025558">
    <property type="entry name" value="DUF4283"/>
</dbReference>
<dbReference type="InterPro" id="IPR040256">
    <property type="entry name" value="At4g02000-like"/>
</dbReference>